<gene>
    <name evidence="1" type="ORF">CHARACLAT_028800</name>
</gene>
<organism evidence="1 2">
    <name type="scientific">Characodon lateralis</name>
    <dbReference type="NCBI Taxonomy" id="208331"/>
    <lineage>
        <taxon>Eukaryota</taxon>
        <taxon>Metazoa</taxon>
        <taxon>Chordata</taxon>
        <taxon>Craniata</taxon>
        <taxon>Vertebrata</taxon>
        <taxon>Euteleostomi</taxon>
        <taxon>Actinopterygii</taxon>
        <taxon>Neopterygii</taxon>
        <taxon>Teleostei</taxon>
        <taxon>Neoteleostei</taxon>
        <taxon>Acanthomorphata</taxon>
        <taxon>Ovalentaria</taxon>
        <taxon>Atherinomorphae</taxon>
        <taxon>Cyprinodontiformes</taxon>
        <taxon>Goodeidae</taxon>
        <taxon>Characodon</taxon>
    </lineage>
</organism>
<comment type="caution">
    <text evidence="1">The sequence shown here is derived from an EMBL/GenBank/DDBJ whole genome shotgun (WGS) entry which is preliminary data.</text>
</comment>
<proteinExistence type="predicted"/>
<protein>
    <submittedName>
        <fullName evidence="1">Uncharacterized protein</fullName>
    </submittedName>
</protein>
<dbReference type="Proteomes" id="UP001352852">
    <property type="component" value="Unassembled WGS sequence"/>
</dbReference>
<name>A0ABU7D1J6_9TELE</name>
<accession>A0ABU7D1J6</accession>
<evidence type="ECO:0000313" key="1">
    <source>
        <dbReference type="EMBL" id="MED6269027.1"/>
    </source>
</evidence>
<dbReference type="EMBL" id="JAHUTJ010012110">
    <property type="protein sequence ID" value="MED6269027.1"/>
    <property type="molecule type" value="Genomic_DNA"/>
</dbReference>
<evidence type="ECO:0000313" key="2">
    <source>
        <dbReference type="Proteomes" id="UP001352852"/>
    </source>
</evidence>
<reference evidence="1 2" key="1">
    <citation type="submission" date="2021-06" db="EMBL/GenBank/DDBJ databases">
        <authorList>
            <person name="Palmer J.M."/>
        </authorList>
    </citation>
    <scope>NUCLEOTIDE SEQUENCE [LARGE SCALE GENOMIC DNA]</scope>
    <source>
        <strain evidence="1 2">CL_MEX2019</strain>
        <tissue evidence="1">Muscle</tissue>
    </source>
</reference>
<sequence>MSFYSMIPVLSSLSLMWTNPSLCHLSVPLHVFALYVSSIQLTSSPLLLRLPVSQQHCNNHCIDDLGLDVGGVCWVVGGQGGRCQGDMGGGCHGNKQTLQVWVRGCREGVDWV</sequence>
<keyword evidence="2" id="KW-1185">Reference proteome</keyword>